<accession>A0A9X0AHS0</accession>
<keyword evidence="3" id="KW-1185">Reference proteome</keyword>
<evidence type="ECO:0000313" key="3">
    <source>
        <dbReference type="Proteomes" id="UP001152300"/>
    </source>
</evidence>
<proteinExistence type="predicted"/>
<dbReference type="AlphaFoldDB" id="A0A9X0AHS0"/>
<comment type="caution">
    <text evidence="2">The sequence shown here is derived from an EMBL/GenBank/DDBJ whole genome shotgun (WGS) entry which is preliminary data.</text>
</comment>
<dbReference type="Proteomes" id="UP001152300">
    <property type="component" value="Unassembled WGS sequence"/>
</dbReference>
<feature type="compositionally biased region" description="Pro residues" evidence="1">
    <location>
        <begin position="169"/>
        <end position="179"/>
    </location>
</feature>
<sequence length="211" mass="23380">MCQLYYITYSCYTHCKTGTKDPMKLIRCELFRDTENLPWDNDRCSDEDGGNGERIPPQTLRLKQRCPTCVTKAVAARVAERKEREEKGRDAEGRGERGEVLRQLRLEEDEDEQLTPRVSQCHFASTNVLVCGQGSGKKVERGVKPDLAAKMEDELKAGASSEEIVDRPAPTPATTPFPPMSMLLSGTLKAGEGSPKFLADSDGSFGLGIYF</sequence>
<feature type="region of interest" description="Disordered" evidence="1">
    <location>
        <begin position="80"/>
        <end position="113"/>
    </location>
</feature>
<feature type="compositionally biased region" description="Basic and acidic residues" evidence="1">
    <location>
        <begin position="80"/>
        <end position="106"/>
    </location>
</feature>
<evidence type="ECO:0000313" key="2">
    <source>
        <dbReference type="EMBL" id="KAJ8063035.1"/>
    </source>
</evidence>
<reference evidence="2" key="1">
    <citation type="submission" date="2022-11" db="EMBL/GenBank/DDBJ databases">
        <title>Genome Resource of Sclerotinia nivalis Strain SnTB1, a Plant Pathogen Isolated from American Ginseng.</title>
        <authorList>
            <person name="Fan S."/>
        </authorList>
    </citation>
    <scope>NUCLEOTIDE SEQUENCE</scope>
    <source>
        <strain evidence="2">SnTB1</strain>
    </source>
</reference>
<evidence type="ECO:0000256" key="1">
    <source>
        <dbReference type="SAM" id="MobiDB-lite"/>
    </source>
</evidence>
<organism evidence="2 3">
    <name type="scientific">Sclerotinia nivalis</name>
    <dbReference type="NCBI Taxonomy" id="352851"/>
    <lineage>
        <taxon>Eukaryota</taxon>
        <taxon>Fungi</taxon>
        <taxon>Dikarya</taxon>
        <taxon>Ascomycota</taxon>
        <taxon>Pezizomycotina</taxon>
        <taxon>Leotiomycetes</taxon>
        <taxon>Helotiales</taxon>
        <taxon>Sclerotiniaceae</taxon>
        <taxon>Sclerotinia</taxon>
    </lineage>
</organism>
<dbReference type="EMBL" id="JAPEIS010000009">
    <property type="protein sequence ID" value="KAJ8063035.1"/>
    <property type="molecule type" value="Genomic_DNA"/>
</dbReference>
<name>A0A9X0AHS0_9HELO</name>
<gene>
    <name evidence="2" type="ORF">OCU04_008279</name>
</gene>
<dbReference type="OrthoDB" id="3556485at2759"/>
<protein>
    <submittedName>
        <fullName evidence="2">Uncharacterized protein</fullName>
    </submittedName>
</protein>
<feature type="region of interest" description="Disordered" evidence="1">
    <location>
        <begin position="157"/>
        <end position="180"/>
    </location>
</feature>